<accession>A0A2T0QXG6</accession>
<sequence>MVTTFSSVSGMNALQNRTALVTGAAKGIGAHLASALAAAGASVVVNYRTDAAGAGRVVQDITAAGGTAIAVRGDVGRREDVQALFTAARDAFGPVDVLVNNAGVATFAPLAAVTEDDVHHHVATNFLGPLLTMQAFAAQDDLGPGASIVNVSTAGTSTHPAFSAVYVGTKSALNSATRIVARELAPRGIRVNAVAPSASDTDGTRAMGFPGSPAADAAIAEIPLGRLGAPGDYGPVVTFLASEAAGWITGEVLFASGGQR</sequence>
<dbReference type="FunFam" id="3.40.50.720:FF:000084">
    <property type="entry name" value="Short-chain dehydrogenase reductase"/>
    <property type="match status" value="1"/>
</dbReference>
<evidence type="ECO:0000313" key="3">
    <source>
        <dbReference type="EMBL" id="PRY10579.1"/>
    </source>
</evidence>
<name>A0A2T0QXG6_9ACTN</name>
<dbReference type="GO" id="GO:0016491">
    <property type="term" value="F:oxidoreductase activity"/>
    <property type="evidence" value="ECO:0007669"/>
    <property type="project" value="UniProtKB-KW"/>
</dbReference>
<organism evidence="3 4">
    <name type="scientific">Kineococcus rhizosphaerae</name>
    <dbReference type="NCBI Taxonomy" id="559628"/>
    <lineage>
        <taxon>Bacteria</taxon>
        <taxon>Bacillati</taxon>
        <taxon>Actinomycetota</taxon>
        <taxon>Actinomycetes</taxon>
        <taxon>Kineosporiales</taxon>
        <taxon>Kineosporiaceae</taxon>
        <taxon>Kineococcus</taxon>
    </lineage>
</organism>
<dbReference type="PRINTS" id="PR00080">
    <property type="entry name" value="SDRFAMILY"/>
</dbReference>
<keyword evidence="4" id="KW-1185">Reference proteome</keyword>
<dbReference type="EMBL" id="PVZF01000016">
    <property type="protein sequence ID" value="PRY10579.1"/>
    <property type="molecule type" value="Genomic_DNA"/>
</dbReference>
<dbReference type="PANTHER" id="PTHR43639:SF1">
    <property type="entry name" value="SHORT-CHAIN DEHYDROGENASE_REDUCTASE FAMILY PROTEIN"/>
    <property type="match status" value="1"/>
</dbReference>
<dbReference type="Gene3D" id="3.40.50.720">
    <property type="entry name" value="NAD(P)-binding Rossmann-like Domain"/>
    <property type="match status" value="1"/>
</dbReference>
<reference evidence="3 4" key="1">
    <citation type="submission" date="2018-03" db="EMBL/GenBank/DDBJ databases">
        <title>Genomic Encyclopedia of Archaeal and Bacterial Type Strains, Phase II (KMG-II): from individual species to whole genera.</title>
        <authorList>
            <person name="Goeker M."/>
        </authorList>
    </citation>
    <scope>NUCLEOTIDE SEQUENCE [LARGE SCALE GENOMIC DNA]</scope>
    <source>
        <strain evidence="3 4">DSM 19711</strain>
    </source>
</reference>
<dbReference type="Pfam" id="PF13561">
    <property type="entry name" value="adh_short_C2"/>
    <property type="match status" value="1"/>
</dbReference>
<dbReference type="PANTHER" id="PTHR43639">
    <property type="entry name" value="OXIDOREDUCTASE, SHORT-CHAIN DEHYDROGENASE/REDUCTASE FAMILY (AFU_ORTHOLOGUE AFUA_5G02870)"/>
    <property type="match status" value="1"/>
</dbReference>
<dbReference type="AlphaFoldDB" id="A0A2T0QXG6"/>
<gene>
    <name evidence="3" type="ORF">CLV37_116132</name>
</gene>
<comment type="similarity">
    <text evidence="1">Belongs to the short-chain dehydrogenases/reductases (SDR) family.</text>
</comment>
<proteinExistence type="inferred from homology"/>
<evidence type="ECO:0000313" key="4">
    <source>
        <dbReference type="Proteomes" id="UP000238083"/>
    </source>
</evidence>
<dbReference type="InterPro" id="IPR002347">
    <property type="entry name" value="SDR_fam"/>
</dbReference>
<keyword evidence="2" id="KW-0560">Oxidoreductase</keyword>
<comment type="caution">
    <text evidence="3">The sequence shown here is derived from an EMBL/GenBank/DDBJ whole genome shotgun (WGS) entry which is preliminary data.</text>
</comment>
<dbReference type="SUPFAM" id="SSF51735">
    <property type="entry name" value="NAD(P)-binding Rossmann-fold domains"/>
    <property type="match status" value="1"/>
</dbReference>
<dbReference type="Proteomes" id="UP000238083">
    <property type="component" value="Unassembled WGS sequence"/>
</dbReference>
<evidence type="ECO:0000256" key="1">
    <source>
        <dbReference type="ARBA" id="ARBA00006484"/>
    </source>
</evidence>
<protein>
    <submittedName>
        <fullName evidence="3">3-oxoacyl-[acyl-carrier protein] reductase</fullName>
    </submittedName>
</protein>
<evidence type="ECO:0000256" key="2">
    <source>
        <dbReference type="ARBA" id="ARBA00023002"/>
    </source>
</evidence>
<dbReference type="PRINTS" id="PR00081">
    <property type="entry name" value="GDHRDH"/>
</dbReference>
<dbReference type="InterPro" id="IPR036291">
    <property type="entry name" value="NAD(P)-bd_dom_sf"/>
</dbReference>